<proteinExistence type="predicted"/>
<organism evidence="1 2">
    <name type="scientific">Rhabditophanes sp. KR3021</name>
    <dbReference type="NCBI Taxonomy" id="114890"/>
    <lineage>
        <taxon>Eukaryota</taxon>
        <taxon>Metazoa</taxon>
        <taxon>Ecdysozoa</taxon>
        <taxon>Nematoda</taxon>
        <taxon>Chromadorea</taxon>
        <taxon>Rhabditida</taxon>
        <taxon>Tylenchina</taxon>
        <taxon>Panagrolaimomorpha</taxon>
        <taxon>Strongyloidoidea</taxon>
        <taxon>Alloionematidae</taxon>
        <taxon>Rhabditophanes</taxon>
    </lineage>
</organism>
<reference evidence="2" key="1">
    <citation type="submission" date="2016-11" db="UniProtKB">
        <authorList>
            <consortium name="WormBaseParasite"/>
        </authorList>
    </citation>
    <scope>IDENTIFICATION</scope>
    <source>
        <strain evidence="2">KR3021</strain>
    </source>
</reference>
<sequence>MWLIIFLLGSIQLTLTQELSVPATIAFGQLINRLEQCKYLQNATNTEQLAKHEYAAYENCLYYYLASEQQKLALKIGVLHPLATLPPANKVVVTINQITLQQYELNEYTKELRISGYVQEQWSDSRLSWPTDKWKTSKLQIHSASHLWVPILSHQSFETAIRSEDTMEIRRLETSNTGNVTGTFSYGLKTTCEDNFSNYPMDTFKCCFELSPHLHQDVIRFKTNEQPIFTDPKYFREKGWLISGSIPYSNTEELSEISQLNFCINLQRSNSSIKLELNLPVFICALLFLFSTVFGNIKSQLLMKLFVLFLQFLTMMLFNERIASHLGGNNAIPWIMRVHGFCMIINTLSITISGAIMSLTRVRRTLPPYQWLIKASNIVNRMICIINTSEEPEEITNFEKHDLENTVSSSYKKYQLDWTNALIAIHSLLVYSISGLFLFGFLCMYAV</sequence>
<evidence type="ECO:0000313" key="2">
    <source>
        <dbReference type="WBParaSite" id="RSKR_0000016400.1"/>
    </source>
</evidence>
<accession>A0AC35TG39</accession>
<name>A0AC35TG39_9BILA</name>
<protein>
    <submittedName>
        <fullName evidence="2">Neur_chan_LBD domain-containing protein</fullName>
    </submittedName>
</protein>
<evidence type="ECO:0000313" key="1">
    <source>
        <dbReference type="Proteomes" id="UP000095286"/>
    </source>
</evidence>
<dbReference type="WBParaSite" id="RSKR_0000016400.1">
    <property type="protein sequence ID" value="RSKR_0000016400.1"/>
    <property type="gene ID" value="RSKR_0000016400"/>
</dbReference>
<dbReference type="Proteomes" id="UP000095286">
    <property type="component" value="Unplaced"/>
</dbReference>